<feature type="transmembrane region" description="Helical" evidence="7">
    <location>
        <begin position="433"/>
        <end position="456"/>
    </location>
</feature>
<dbReference type="KEGG" id="pbl:PAAG_11690"/>
<dbReference type="Gene3D" id="1.20.1740.10">
    <property type="entry name" value="Amino acid/polyamine transporter I"/>
    <property type="match status" value="1"/>
</dbReference>
<keyword evidence="3" id="KW-0813">Transport</keyword>
<feature type="transmembrane region" description="Helical" evidence="7">
    <location>
        <begin position="365"/>
        <end position="385"/>
    </location>
</feature>
<dbReference type="Pfam" id="PF13520">
    <property type="entry name" value="AA_permease_2"/>
    <property type="match status" value="1"/>
</dbReference>
<keyword evidence="5 7" id="KW-1133">Transmembrane helix</keyword>
<feature type="transmembrane region" description="Helical" evidence="7">
    <location>
        <begin position="39"/>
        <end position="63"/>
    </location>
</feature>
<evidence type="ECO:0000256" key="4">
    <source>
        <dbReference type="ARBA" id="ARBA00022692"/>
    </source>
</evidence>
<dbReference type="GO" id="GO:0019441">
    <property type="term" value="P:L-tryptophan catabolic process to kynurenine"/>
    <property type="evidence" value="ECO:0007669"/>
    <property type="project" value="InterPro"/>
</dbReference>
<dbReference type="EMBL" id="KN293999">
    <property type="protein sequence ID" value="KGQ01564.1"/>
    <property type="molecule type" value="Genomic_DNA"/>
</dbReference>
<gene>
    <name evidence="8" type="ORF">PAAG_11690</name>
</gene>
<feature type="transmembrane region" description="Helical" evidence="7">
    <location>
        <begin position="184"/>
        <end position="203"/>
    </location>
</feature>
<dbReference type="STRING" id="502779.A0A0A2VL17"/>
<keyword evidence="6 7" id="KW-0472">Membrane</keyword>
<evidence type="ECO:0000256" key="2">
    <source>
        <dbReference type="ARBA" id="ARBA00007865"/>
    </source>
</evidence>
<dbReference type="VEuPathDB" id="FungiDB:PAAG_11690"/>
<dbReference type="Gene3D" id="3.50.30.50">
    <property type="entry name" value="Putative cyclase"/>
    <property type="match status" value="1"/>
</dbReference>
<dbReference type="OrthoDB" id="3900342at2759"/>
<feature type="transmembrane region" description="Helical" evidence="7">
    <location>
        <begin position="227"/>
        <end position="251"/>
    </location>
</feature>
<dbReference type="InterPro" id="IPR037175">
    <property type="entry name" value="KFase_sf"/>
</dbReference>
<dbReference type="HOGENOM" id="CLU_009456_0_0_1"/>
<name>A0A0A2VL17_PARBA</name>
<reference evidence="8 9" key="1">
    <citation type="journal article" date="2011" name="PLoS Genet.">
        <title>Comparative genomic analysis of human fungal pathogens causing paracoccidioidomycosis.</title>
        <authorList>
            <person name="Desjardins C.A."/>
            <person name="Champion M.D."/>
            <person name="Holder J.W."/>
            <person name="Muszewska A."/>
            <person name="Goldberg J."/>
            <person name="Bailao A.M."/>
            <person name="Brigido M.M."/>
            <person name="Ferreira M.E."/>
            <person name="Garcia A.M."/>
            <person name="Grynberg M."/>
            <person name="Gujja S."/>
            <person name="Heiman D.I."/>
            <person name="Henn M.R."/>
            <person name="Kodira C.D."/>
            <person name="Leon-Narvaez H."/>
            <person name="Longo L.V."/>
            <person name="Ma L.J."/>
            <person name="Malavazi I."/>
            <person name="Matsuo A.L."/>
            <person name="Morais F.V."/>
            <person name="Pereira M."/>
            <person name="Rodriguez-Brito S."/>
            <person name="Sakthikumar S."/>
            <person name="Salem-Izacc S.M."/>
            <person name="Sykes S.M."/>
            <person name="Teixeira M.M."/>
            <person name="Vallejo M.C."/>
            <person name="Walter M.E."/>
            <person name="Yandava C."/>
            <person name="Young S."/>
            <person name="Zeng Q."/>
            <person name="Zucker J."/>
            <person name="Felipe M.S."/>
            <person name="Goldman G.H."/>
            <person name="Haas B.J."/>
            <person name="McEwen J.G."/>
            <person name="Nino-Vega G."/>
            <person name="Puccia R."/>
            <person name="San-Blas G."/>
            <person name="Soares C.M."/>
            <person name="Birren B.W."/>
            <person name="Cuomo C.A."/>
        </authorList>
    </citation>
    <scope>NUCLEOTIDE SEQUENCE [LARGE SCALE GENOMIC DNA]</scope>
    <source>
        <strain evidence="9">ATCC MYA-826 / Pb01</strain>
    </source>
</reference>
<evidence type="ECO:0000256" key="3">
    <source>
        <dbReference type="ARBA" id="ARBA00022448"/>
    </source>
</evidence>
<dbReference type="RefSeq" id="XP_015703078.1">
    <property type="nucleotide sequence ID" value="XM_015847289.1"/>
</dbReference>
<evidence type="ECO:0000313" key="9">
    <source>
        <dbReference type="Proteomes" id="UP000002059"/>
    </source>
</evidence>
<proteinExistence type="inferred from homology"/>
<dbReference type="Pfam" id="PF04199">
    <property type="entry name" value="Cyclase"/>
    <property type="match status" value="1"/>
</dbReference>
<dbReference type="GeneID" id="9097716"/>
<feature type="transmembrane region" description="Helical" evidence="7">
    <location>
        <begin position="75"/>
        <end position="108"/>
    </location>
</feature>
<keyword evidence="9" id="KW-1185">Reference proteome</keyword>
<accession>A0A0A2VL17</accession>
<dbReference type="AlphaFoldDB" id="A0A0A2VL17"/>
<organism evidence="8 9">
    <name type="scientific">Paracoccidioides lutzii (strain ATCC MYA-826 / Pb01)</name>
    <name type="common">Paracoccidioides brasiliensis</name>
    <dbReference type="NCBI Taxonomy" id="502779"/>
    <lineage>
        <taxon>Eukaryota</taxon>
        <taxon>Fungi</taxon>
        <taxon>Dikarya</taxon>
        <taxon>Ascomycota</taxon>
        <taxon>Pezizomycotina</taxon>
        <taxon>Eurotiomycetes</taxon>
        <taxon>Eurotiomycetidae</taxon>
        <taxon>Onygenales</taxon>
        <taxon>Ajellomycetaceae</taxon>
        <taxon>Paracoccidioides</taxon>
    </lineage>
</organism>
<evidence type="ECO:0000256" key="5">
    <source>
        <dbReference type="ARBA" id="ARBA00022989"/>
    </source>
</evidence>
<dbReference type="eggNOG" id="KOG1289">
    <property type="taxonomic scope" value="Eukaryota"/>
</dbReference>
<feature type="transmembrane region" description="Helical" evidence="7">
    <location>
        <begin position="318"/>
        <end position="344"/>
    </location>
</feature>
<dbReference type="SUPFAM" id="SSF102198">
    <property type="entry name" value="Putative cyclase"/>
    <property type="match status" value="1"/>
</dbReference>
<feature type="transmembrane region" description="Helical" evidence="7">
    <location>
        <begin position="391"/>
        <end position="412"/>
    </location>
</feature>
<dbReference type="InterPro" id="IPR007325">
    <property type="entry name" value="KFase/CYL"/>
</dbReference>
<dbReference type="PANTHER" id="PTHR45649:SF3">
    <property type="entry name" value="POLYAMINE TRANSPORTER TPO5"/>
    <property type="match status" value="1"/>
</dbReference>
<evidence type="ECO:0000256" key="7">
    <source>
        <dbReference type="SAM" id="Phobius"/>
    </source>
</evidence>
<dbReference type="Proteomes" id="UP000002059">
    <property type="component" value="Partially assembled WGS sequence"/>
</dbReference>
<dbReference type="GO" id="GO:0004061">
    <property type="term" value="F:arylformamidase activity"/>
    <property type="evidence" value="ECO:0007669"/>
    <property type="project" value="InterPro"/>
</dbReference>
<evidence type="ECO:0000256" key="1">
    <source>
        <dbReference type="ARBA" id="ARBA00004141"/>
    </source>
</evidence>
<keyword evidence="4 7" id="KW-0812">Transmembrane</keyword>
<evidence type="ECO:0000256" key="6">
    <source>
        <dbReference type="ARBA" id="ARBA00023136"/>
    </source>
</evidence>
<protein>
    <recommendedName>
        <fullName evidence="10">GabA permease</fullName>
    </recommendedName>
</protein>
<feature type="transmembrane region" description="Helical" evidence="7">
    <location>
        <begin position="120"/>
        <end position="142"/>
    </location>
</feature>
<dbReference type="GO" id="GO:0016020">
    <property type="term" value="C:membrane"/>
    <property type="evidence" value="ECO:0007669"/>
    <property type="project" value="UniProtKB-SubCell"/>
</dbReference>
<comment type="similarity">
    <text evidence="2">Belongs to the Cyclase 1 superfamily.</text>
</comment>
<comment type="subcellular location">
    <subcellularLocation>
        <location evidence="1">Membrane</location>
        <topology evidence="1">Multi-pass membrane protein</topology>
    </subcellularLocation>
</comment>
<feature type="transmembrane region" description="Helical" evidence="7">
    <location>
        <begin position="162"/>
        <end position="179"/>
    </location>
</feature>
<feature type="transmembrane region" description="Helical" evidence="7">
    <location>
        <begin position="462"/>
        <end position="483"/>
    </location>
</feature>
<evidence type="ECO:0000313" key="8">
    <source>
        <dbReference type="EMBL" id="KGQ01564.1"/>
    </source>
</evidence>
<sequence>MVRGSVEDVAPRNGSGDANVNADVELEKMGYKGELPRNLGMLSVLGLSFAIMAVPFGLSTTLYVNLINGLCVTIFWGWVFVTLISMAIAASLAEICSVYPTAGGVYYWSAILATKKWAPLMSFIDGWLTLVGNWTVTLSINFSGGQLILSAFTLWKEDFVPNGWQTVLMFWAVMLYLYIINKICIYWTAASVVIIMVTLLSMAKHRNHASFVFGHFDASTSGWPDGWSFFLGLLQAAYTLTGYGMVAAMCEETQNPHREVPKAIVLSVVAAGITGIVYLIPLLFVLPPVELLRAVANGQPIGLLFKTVTGSAAGGSGLLFLLLGIQIFAGIGALTAASRCTYAFARDGAIPGSRLWRRVNKRFDVPLWGLTLSTLIDCLLGLIYFGSREAFFSFTGVATICLSTSYGVPILISVVRGRTKVRNAPFSLGKFGYTINIAAVVWIALATVLFCMPLSLPATPSKMNYASVVFAGFAVTSVVWYFVRVRKEFKGPPIMLEGDDQIPRNWSVLDLSTSKNRTNSRIGVFPKLLNRYLFGFPVSLTEPSSNELATPVTAVGTHIEWLAARGSHHMDQLWSRCKGLDNATPRDIRMSLFNWSPLLKILDFFVLGVEDVTNSPPRQHNSHPVLNLYRIKCRPHNLKERTLGPSHGWIPLFATLVSRVFLRLSVSRKAMMESTIVSSLRLGCPGHHSAVVASRWPVFFWRIPELAPSRKTYPRYSWTLTTNSWRLPQSHSMPGKISDNMSSIKKRVAQVAGMLTDAKSPDQLPWDPDITKLPLRKDLPKIPGAPEGAAWVWGKDDYIGRLNLLTPKRVKAAAEEIKTGEIVPLDLPLNVPEQPGFGREKFVHTIKALVPGIAYDDKYELNTQSGTQWDGFRHFAHRASQTFYNGTTADDIMGPNSNHKCSIHHWADTGIAGRGVLLDYRTYAKANGINYDPYTSHAITFDELMKCGKAQGIDIRPESQGGDIKVGDILLVRSGFVESYYERTPEERTKLALRGHAPGEYKKGDREQSEKEQYAGLAQEEAIIDWLHDCYFAAVAGDAPSFERWPTPVSYYLHEYILALWGMPLGEMWDLERLAEKCREKGRWFFFVTSAPANVPAGVSSHPNATAIF</sequence>
<dbReference type="PANTHER" id="PTHR45649">
    <property type="entry name" value="AMINO-ACID PERMEASE BAT1"/>
    <property type="match status" value="1"/>
</dbReference>
<dbReference type="GO" id="GO:0022857">
    <property type="term" value="F:transmembrane transporter activity"/>
    <property type="evidence" value="ECO:0007669"/>
    <property type="project" value="InterPro"/>
</dbReference>
<dbReference type="OMA" id="LESHYCA"/>
<evidence type="ECO:0008006" key="10">
    <source>
        <dbReference type="Google" id="ProtNLM"/>
    </source>
</evidence>
<dbReference type="InterPro" id="IPR002293">
    <property type="entry name" value="AA/rel_permease1"/>
</dbReference>
<feature type="transmembrane region" description="Helical" evidence="7">
    <location>
        <begin position="263"/>
        <end position="286"/>
    </location>
</feature>